<proteinExistence type="predicted"/>
<sequence>MDNLREILVSEITGLKSLLRLNADGVGDDDDLVAQLTRIRISLEKFSAELLGSTRSMDVITPDTLPSSISSSPTRSSSGLNSNRSSTTTAASLDDCAPSGGGGGNVGGLEEDDAFLRLSSLLAGLQAQAEAAVSSGFSTSAPTTPLVRAFMDSDSNSSADDDATVSPGSLGSSGEVGRKCELTRTLSLPHPFLAPAPRRLRKAATIGASLREENASAASGGRDRNNPTVNITSASDSPLSSGAGGDTGFPPTPPPSLRRRGRPESRHRPTLSDVFDVPSPTPTTPDRRNSPLPKELEIEGLLTEFLEDRAKVEMGFRWVWVYLLGGGMVWALVGWLLGWGCVECAVGCELGR</sequence>
<feature type="compositionally biased region" description="Low complexity" evidence="1">
    <location>
        <begin position="67"/>
        <end position="92"/>
    </location>
</feature>
<name>A0A317SR12_9PEZI</name>
<dbReference type="EMBL" id="PYWC01000041">
    <property type="protein sequence ID" value="PWW75846.1"/>
    <property type="molecule type" value="Genomic_DNA"/>
</dbReference>
<evidence type="ECO:0000256" key="1">
    <source>
        <dbReference type="SAM" id="MobiDB-lite"/>
    </source>
</evidence>
<gene>
    <name evidence="3" type="ORF">C7212DRAFT_352210</name>
</gene>
<organism evidence="3 4">
    <name type="scientific">Tuber magnatum</name>
    <name type="common">white Piedmont truffle</name>
    <dbReference type="NCBI Taxonomy" id="42249"/>
    <lineage>
        <taxon>Eukaryota</taxon>
        <taxon>Fungi</taxon>
        <taxon>Dikarya</taxon>
        <taxon>Ascomycota</taxon>
        <taxon>Pezizomycotina</taxon>
        <taxon>Pezizomycetes</taxon>
        <taxon>Pezizales</taxon>
        <taxon>Tuberaceae</taxon>
        <taxon>Tuber</taxon>
    </lineage>
</organism>
<feature type="region of interest" description="Disordered" evidence="1">
    <location>
        <begin position="62"/>
        <end position="108"/>
    </location>
</feature>
<protein>
    <submittedName>
        <fullName evidence="3">Uncharacterized protein</fullName>
    </submittedName>
</protein>
<evidence type="ECO:0000313" key="4">
    <source>
        <dbReference type="Proteomes" id="UP000246991"/>
    </source>
</evidence>
<accession>A0A317SR12</accession>
<keyword evidence="2" id="KW-1133">Transmembrane helix</keyword>
<dbReference type="Proteomes" id="UP000246991">
    <property type="component" value="Unassembled WGS sequence"/>
</dbReference>
<feature type="compositionally biased region" description="Polar residues" evidence="1">
    <location>
        <begin position="226"/>
        <end position="240"/>
    </location>
</feature>
<dbReference type="OrthoDB" id="5385394at2759"/>
<comment type="caution">
    <text evidence="3">The sequence shown here is derived from an EMBL/GenBank/DDBJ whole genome shotgun (WGS) entry which is preliminary data.</text>
</comment>
<feature type="transmembrane region" description="Helical" evidence="2">
    <location>
        <begin position="319"/>
        <end position="339"/>
    </location>
</feature>
<evidence type="ECO:0000256" key="2">
    <source>
        <dbReference type="SAM" id="Phobius"/>
    </source>
</evidence>
<feature type="region of interest" description="Disordered" evidence="1">
    <location>
        <begin position="212"/>
        <end position="294"/>
    </location>
</feature>
<feature type="region of interest" description="Disordered" evidence="1">
    <location>
        <begin position="151"/>
        <end position="176"/>
    </location>
</feature>
<reference evidence="3 4" key="1">
    <citation type="submission" date="2018-03" db="EMBL/GenBank/DDBJ databases">
        <title>Genomes of Pezizomycetes fungi and the evolution of truffles.</title>
        <authorList>
            <person name="Murat C."/>
            <person name="Payen T."/>
            <person name="Noel B."/>
            <person name="Kuo A."/>
            <person name="Martin F.M."/>
        </authorList>
    </citation>
    <scope>NUCLEOTIDE SEQUENCE [LARGE SCALE GENOMIC DNA]</scope>
    <source>
        <strain evidence="3">091103-1</strain>
    </source>
</reference>
<keyword evidence="2" id="KW-0812">Transmembrane</keyword>
<feature type="compositionally biased region" description="Basic and acidic residues" evidence="1">
    <location>
        <begin position="285"/>
        <end position="294"/>
    </location>
</feature>
<dbReference type="AlphaFoldDB" id="A0A317SR12"/>
<keyword evidence="4" id="KW-1185">Reference proteome</keyword>
<evidence type="ECO:0000313" key="3">
    <source>
        <dbReference type="EMBL" id="PWW75846.1"/>
    </source>
</evidence>
<keyword evidence="2" id="KW-0472">Membrane</keyword>